<dbReference type="PRINTS" id="PR00702">
    <property type="entry name" value="ACRIFLAVINRP"/>
</dbReference>
<dbReference type="SUPFAM" id="SSF82866">
    <property type="entry name" value="Multidrug efflux transporter AcrB transmembrane domain"/>
    <property type="match status" value="2"/>
</dbReference>
<dbReference type="Gene3D" id="3.30.70.1430">
    <property type="entry name" value="Multidrug efflux transporter AcrB pore domain"/>
    <property type="match status" value="2"/>
</dbReference>
<feature type="transmembrane region" description="Helical" evidence="1">
    <location>
        <begin position="977"/>
        <end position="1000"/>
    </location>
</feature>
<dbReference type="InterPro" id="IPR001036">
    <property type="entry name" value="Acrflvin-R"/>
</dbReference>
<accession>A0A2N5XMK2</accession>
<feature type="transmembrane region" description="Helical" evidence="1">
    <location>
        <begin position="462"/>
        <end position="488"/>
    </location>
</feature>
<dbReference type="PANTHER" id="PTHR32063:SF28">
    <property type="entry name" value="BLR2861 PROTEIN"/>
    <property type="match status" value="1"/>
</dbReference>
<dbReference type="Gene3D" id="1.20.1640.10">
    <property type="entry name" value="Multidrug efflux transporter AcrB transmembrane domain"/>
    <property type="match status" value="2"/>
</dbReference>
<keyword evidence="1" id="KW-0472">Membrane</keyword>
<feature type="transmembrane region" description="Helical" evidence="1">
    <location>
        <begin position="12"/>
        <end position="37"/>
    </location>
</feature>
<dbReference type="Pfam" id="PF00873">
    <property type="entry name" value="ACR_tran"/>
    <property type="match status" value="1"/>
</dbReference>
<dbReference type="PANTHER" id="PTHR32063">
    <property type="match status" value="1"/>
</dbReference>
<feature type="transmembrane region" description="Helical" evidence="1">
    <location>
        <begin position="359"/>
        <end position="380"/>
    </location>
</feature>
<dbReference type="GO" id="GO:0042910">
    <property type="term" value="F:xenobiotic transmembrane transporter activity"/>
    <property type="evidence" value="ECO:0007669"/>
    <property type="project" value="TreeGrafter"/>
</dbReference>
<dbReference type="EMBL" id="PKUQ01000042">
    <property type="protein sequence ID" value="PLW75771.1"/>
    <property type="molecule type" value="Genomic_DNA"/>
</dbReference>
<gene>
    <name evidence="2" type="ORF">C0081_16785</name>
</gene>
<evidence type="ECO:0000256" key="1">
    <source>
        <dbReference type="SAM" id="Phobius"/>
    </source>
</evidence>
<feature type="transmembrane region" description="Helical" evidence="1">
    <location>
        <begin position="874"/>
        <end position="894"/>
    </location>
</feature>
<dbReference type="RefSeq" id="WP_101535010.1">
    <property type="nucleotide sequence ID" value="NZ_PKUQ01000042.1"/>
</dbReference>
<feature type="transmembrane region" description="Helical" evidence="1">
    <location>
        <begin position="849"/>
        <end position="867"/>
    </location>
</feature>
<keyword evidence="1" id="KW-1133">Transmembrane helix</keyword>
<dbReference type="AlphaFoldDB" id="A0A2N5XMK2"/>
<feature type="transmembrane region" description="Helical" evidence="1">
    <location>
        <begin position="386"/>
        <end position="410"/>
    </location>
</feature>
<dbReference type="Proteomes" id="UP000234881">
    <property type="component" value="Unassembled WGS sequence"/>
</dbReference>
<dbReference type="SUPFAM" id="SSF82714">
    <property type="entry name" value="Multidrug efflux transporter AcrB TolC docking domain, DN and DC subdomains"/>
    <property type="match status" value="1"/>
</dbReference>
<evidence type="ECO:0000313" key="3">
    <source>
        <dbReference type="Proteomes" id="UP000234881"/>
    </source>
</evidence>
<dbReference type="GO" id="GO:0005886">
    <property type="term" value="C:plasma membrane"/>
    <property type="evidence" value="ECO:0007669"/>
    <property type="project" value="TreeGrafter"/>
</dbReference>
<feature type="transmembrane region" description="Helical" evidence="1">
    <location>
        <begin position="944"/>
        <end position="965"/>
    </location>
</feature>
<keyword evidence="1" id="KW-0812">Transmembrane</keyword>
<dbReference type="Gene3D" id="3.30.2090.10">
    <property type="entry name" value="Multidrug efflux transporter AcrB TolC docking domain, DN and DC subdomains"/>
    <property type="match status" value="2"/>
</dbReference>
<keyword evidence="3" id="KW-1185">Reference proteome</keyword>
<protein>
    <submittedName>
        <fullName evidence="2">AcrB/AcrD/AcrF family protein</fullName>
    </submittedName>
</protein>
<comment type="caution">
    <text evidence="2">The sequence shown here is derived from an EMBL/GenBank/DDBJ whole genome shotgun (WGS) entry which is preliminary data.</text>
</comment>
<proteinExistence type="predicted"/>
<dbReference type="Gene3D" id="3.30.70.1320">
    <property type="entry name" value="Multidrug efflux transporter AcrB pore domain like"/>
    <property type="match status" value="1"/>
</dbReference>
<feature type="transmembrane region" description="Helical" evidence="1">
    <location>
        <begin position="523"/>
        <end position="543"/>
    </location>
</feature>
<reference evidence="2 3" key="1">
    <citation type="submission" date="2018-01" db="EMBL/GenBank/DDBJ databases">
        <title>The draft genome sequence of Cohaesibacter sp. H1304.</title>
        <authorList>
            <person name="Wang N.-N."/>
            <person name="Du Z.-J."/>
        </authorList>
    </citation>
    <scope>NUCLEOTIDE SEQUENCE [LARGE SCALE GENOMIC DNA]</scope>
    <source>
        <strain evidence="2 3">H1304</strain>
    </source>
</reference>
<evidence type="ECO:0000313" key="2">
    <source>
        <dbReference type="EMBL" id="PLW75771.1"/>
    </source>
</evidence>
<organism evidence="2 3">
    <name type="scientific">Cohaesibacter celericrescens</name>
    <dbReference type="NCBI Taxonomy" id="2067669"/>
    <lineage>
        <taxon>Bacteria</taxon>
        <taxon>Pseudomonadati</taxon>
        <taxon>Pseudomonadota</taxon>
        <taxon>Alphaproteobacteria</taxon>
        <taxon>Hyphomicrobiales</taxon>
        <taxon>Cohaesibacteraceae</taxon>
    </lineage>
</organism>
<dbReference type="OrthoDB" id="9807350at2"/>
<feature type="transmembrane region" description="Helical" evidence="1">
    <location>
        <begin position="336"/>
        <end position="352"/>
    </location>
</feature>
<feature type="transmembrane region" description="Helical" evidence="1">
    <location>
        <begin position="430"/>
        <end position="450"/>
    </location>
</feature>
<dbReference type="InterPro" id="IPR027463">
    <property type="entry name" value="AcrB_DN_DC_subdom"/>
</dbReference>
<feature type="transmembrane region" description="Helical" evidence="1">
    <location>
        <begin position="900"/>
        <end position="923"/>
    </location>
</feature>
<sequence>MKHSITGLTRLFVARPTLAFVLNLLIIIAGIAALLAVEIREMPDVDQPSLNVSVRYDGAPAEVVDSQVTAVLEDAFAALDGVETISSKSEYGLSRIMLDLSNDTDIDVAANEAREIVSESVRDLPADIDDPEVKKSDGDGEPIMRLAISGSQSIAEMTTLAEGLISDRLNLVDGIAEITVTGGQADEFRLTVSMPSLLARGLSLSDISSTLKTLRNDYALGSVDSDNTTTILRSVSPDVTVERIAQLRLNDKTYISDVADVQLTGRDVDQYARINGLPSIGIDIVRQSLGNTLTISQNVRQAVEELRPLMPEGVEIAIPSDDGIFIEGSISEVTKSIMLAIVIVVVVIFLFLRSWRATVIPAIAIPVALVGTIAAIWLVGFSINTISLLALVLATGMVVDDAIVVVENIVRRRQNGEGARAAAVSGSHEVFFAVISTTATLAAVFIPISFLPGSAGDVFSEFGFVLAFCVTLSSVVALSMAPMLASILDPGKPSAKQEAIETRATPITDWFVKVIDQSIRMPFLTIGSALAFAVFAIGASQTLTSTLTPVEDRAGFFIEASTPTGATNDYMSDQISQVETMLESYQQSGEITSLLTLIGRGGSTRAFVVVRLAGWADRERDQDTIAEELSDKLEAIPGIRVQVRSPNSLGIRGGGSGLSFAVSGTSYAKLVEGADSLLAAMEQDATFFRPNLAEDETTPQVSVDIDRDRALELGISADDIASAIAAVTEGINPTSVFVDGEEIELRLTPGDRPIDDFGDLDGVFIRTNDGNIIPLSSVASFTQSLSQSAYTREHGSLAVSLRADLPTGVELGEAIAQVRLLAKEILPSGAYVTMLGDAAELEAGGNETVTIFIIAGLIVLLVLAAQFESFISALIIMLTVPFGLAAAMMAITLTGGSLNYYSQIGLVILIGVMAKNGILIVEFANQLRSKGQDIDSAIRDAVRLRLRPVMMTITSTVLGGVPLILTSGAGAEARMAVGWVIVGGLGFATLFTMFLIPVLYRYLAPLGTTPGFAERKLNEETGQEAIV</sequence>
<dbReference type="Gene3D" id="3.30.70.1440">
    <property type="entry name" value="Multidrug efflux transporter AcrB pore domain"/>
    <property type="match status" value="1"/>
</dbReference>
<name>A0A2N5XMK2_9HYPH</name>
<dbReference type="SUPFAM" id="SSF82693">
    <property type="entry name" value="Multidrug efflux transporter AcrB pore domain, PN1, PN2, PC1 and PC2 subdomains"/>
    <property type="match status" value="4"/>
</dbReference>